<name>A0A0H2VZA1_YERPE</name>
<reference evidence="1 2" key="1">
    <citation type="journal article" date="2004" name="DNA Res.">
        <title>Complete genome sequence of Yersinia pestis strain 91001, an isolate avirulent to humans.</title>
        <authorList>
            <person name="Song Y."/>
            <person name="Tong Z."/>
            <person name="Wang J."/>
            <person name="Wang L."/>
            <person name="Guo Z."/>
            <person name="Han Y."/>
            <person name="Zhang J."/>
            <person name="Pei D."/>
            <person name="Zhou D."/>
            <person name="Qin H."/>
            <person name="Pang X."/>
            <person name="Han Y."/>
            <person name="Zhai J."/>
            <person name="Li M."/>
            <person name="Cui B."/>
            <person name="Qi Z."/>
            <person name="Jin L."/>
            <person name="Dai R."/>
            <person name="Chen F."/>
            <person name="Li S."/>
            <person name="Ye C."/>
            <person name="Du Z."/>
            <person name="Lin W."/>
            <person name="Wang J."/>
            <person name="Yu J."/>
            <person name="Yang H."/>
            <person name="Wang J."/>
            <person name="Huang P."/>
            <person name="Yang R."/>
        </authorList>
    </citation>
    <scope>NUCLEOTIDE SEQUENCE [LARGE SCALE GENOMIC DNA]</scope>
    <source>
        <strain evidence="2">91001 / Biovar Mediaevalis</strain>
        <plasmid evidence="2">Plasmid pCRY</plasmid>
    </source>
</reference>
<sequence>MRLLTISLLTLSVFLISGCKEEAKTTKWYKDHPEELKAVYEKCQKTGSASENCKNANEAHWQIQQLNAPTVDLNS</sequence>
<evidence type="ECO:0008006" key="3">
    <source>
        <dbReference type="Google" id="ProtNLM"/>
    </source>
</evidence>
<dbReference type="EnsemblBacteria" id="AAS58616">
    <property type="protein sequence ID" value="AAS58616"/>
    <property type="gene ID" value="YP_pCRY11"/>
</dbReference>
<evidence type="ECO:0000313" key="2">
    <source>
        <dbReference type="Proteomes" id="UP000001019"/>
    </source>
</evidence>
<protein>
    <recommendedName>
        <fullName evidence="3">EexN family lipoprotein</fullName>
    </recommendedName>
</protein>
<keyword evidence="1" id="KW-0614">Plasmid</keyword>
<gene>
    <name evidence="1" type="ordered locus">YP_pCRY11</name>
</gene>
<organism evidence="1 2">
    <name type="scientific">Yersinia pestis</name>
    <dbReference type="NCBI Taxonomy" id="632"/>
    <lineage>
        <taxon>Bacteria</taxon>
        <taxon>Pseudomonadati</taxon>
        <taxon>Pseudomonadota</taxon>
        <taxon>Gammaproteobacteria</taxon>
        <taxon>Enterobacterales</taxon>
        <taxon>Yersiniaceae</taxon>
        <taxon>Yersinia</taxon>
    </lineage>
</organism>
<dbReference type="HOGENOM" id="CLU_184395_0_1_6"/>
<dbReference type="RefSeq" id="WP_011172011.1">
    <property type="nucleotide sequence ID" value="NZ_CP177818.1"/>
</dbReference>
<dbReference type="EMBL" id="AE017044">
    <property type="protein sequence ID" value="AAS58616.1"/>
    <property type="molecule type" value="Genomic_DNA"/>
</dbReference>
<dbReference type="PROSITE" id="PS51257">
    <property type="entry name" value="PROKAR_LIPOPROTEIN"/>
    <property type="match status" value="1"/>
</dbReference>
<dbReference type="AlphaFoldDB" id="A0A0H2VZA1"/>
<proteinExistence type="predicted"/>
<geneLocation type="plasmid" evidence="1 2">
    <name>pCRY</name>
</geneLocation>
<dbReference type="NCBIfam" id="NF033894">
    <property type="entry name" value="Eex_IncN"/>
    <property type="match status" value="1"/>
</dbReference>
<dbReference type="Proteomes" id="UP000001019">
    <property type="component" value="Plasmid pCRY"/>
</dbReference>
<evidence type="ECO:0000313" key="1">
    <source>
        <dbReference type="EMBL" id="AAS58616.1"/>
    </source>
</evidence>
<dbReference type="KEGG" id="ypm:YP_pCRY11"/>
<accession>A0A0H2VZA1</accession>
<dbReference type="InterPro" id="IPR047937">
    <property type="entry name" value="Eex_IncN-like"/>
</dbReference>